<dbReference type="InterPro" id="IPR000683">
    <property type="entry name" value="Gfo/Idh/MocA-like_OxRdtase_N"/>
</dbReference>
<dbReference type="Proteomes" id="UP000612361">
    <property type="component" value="Unassembled WGS sequence"/>
</dbReference>
<sequence length="318" mass="34335">MTSTSVWLVGAGGMALDYLKVLRALDCQITVIGRGEESARKFEAQCDHPVFSGGLETFLSSRPLVADAAIVAVGVEALAATTMSLLQAGVRRILLEKPGALNRTEIKTLEAEARARGAEVIIAYNRRFFASTLAAQQMIKEDGGVQSLNFEFTEWGHVIEGLTKAPGVKEAWLLGNSTHVIDLAFCLGGEPSELQAFTAGALPWHPSSAVFAGAGRTVGGALFSYQANWGAPGRWGVEILTSQRRLIFRPMEALQVMRRGSVGIEPVALDLALDQAFKPGLHEQTRRFLTGNLDGMCSLADQVRHWPLYEQIAGYAHA</sequence>
<dbReference type="Gene3D" id="3.40.50.720">
    <property type="entry name" value="NAD(P)-binding Rossmann-like Domain"/>
    <property type="match status" value="1"/>
</dbReference>
<evidence type="ECO:0000259" key="1">
    <source>
        <dbReference type="Pfam" id="PF01408"/>
    </source>
</evidence>
<dbReference type="EMBL" id="JACOGG010000014">
    <property type="protein sequence ID" value="MBC3936349.1"/>
    <property type="molecule type" value="Genomic_DNA"/>
</dbReference>
<dbReference type="PANTHER" id="PTHR43377">
    <property type="entry name" value="BILIVERDIN REDUCTASE A"/>
    <property type="match status" value="1"/>
</dbReference>
<feature type="domain" description="Gfo/Idh/MocA-like oxidoreductase N-terminal" evidence="1">
    <location>
        <begin position="6"/>
        <end position="123"/>
    </location>
</feature>
<evidence type="ECO:0000313" key="2">
    <source>
        <dbReference type="EMBL" id="MBC3936349.1"/>
    </source>
</evidence>
<reference evidence="2" key="1">
    <citation type="submission" date="2020-08" db="EMBL/GenBank/DDBJ databases">
        <title>Novel species isolated from subtropical streams in China.</title>
        <authorList>
            <person name="Lu H."/>
        </authorList>
    </citation>
    <scope>NUCLEOTIDE SEQUENCE</scope>
    <source>
        <strain evidence="2">CY7W</strain>
    </source>
</reference>
<name>A0A923KTS3_9BURK</name>
<dbReference type="Pfam" id="PF01408">
    <property type="entry name" value="GFO_IDH_MocA"/>
    <property type="match status" value="1"/>
</dbReference>
<dbReference type="GO" id="GO:0000166">
    <property type="term" value="F:nucleotide binding"/>
    <property type="evidence" value="ECO:0007669"/>
    <property type="project" value="InterPro"/>
</dbReference>
<dbReference type="SUPFAM" id="SSF51735">
    <property type="entry name" value="NAD(P)-binding Rossmann-fold domains"/>
    <property type="match status" value="1"/>
</dbReference>
<dbReference type="Gene3D" id="3.30.360.10">
    <property type="entry name" value="Dihydrodipicolinate Reductase, domain 2"/>
    <property type="match status" value="1"/>
</dbReference>
<evidence type="ECO:0000313" key="3">
    <source>
        <dbReference type="Proteomes" id="UP000612361"/>
    </source>
</evidence>
<protein>
    <submittedName>
        <fullName evidence="2">Gfo/Idh/MocA family oxidoreductase</fullName>
    </submittedName>
</protein>
<proteinExistence type="predicted"/>
<dbReference type="InterPro" id="IPR051450">
    <property type="entry name" value="Gfo/Idh/MocA_Oxidoreductases"/>
</dbReference>
<gene>
    <name evidence="2" type="ORF">H8K47_13335</name>
</gene>
<dbReference type="PANTHER" id="PTHR43377:SF1">
    <property type="entry name" value="BILIVERDIN REDUCTASE A"/>
    <property type="match status" value="1"/>
</dbReference>
<dbReference type="InterPro" id="IPR036291">
    <property type="entry name" value="NAD(P)-bd_dom_sf"/>
</dbReference>
<dbReference type="AlphaFoldDB" id="A0A923KTS3"/>
<keyword evidence="3" id="KW-1185">Reference proteome</keyword>
<organism evidence="2 3">
    <name type="scientific">Undibacterium rugosum</name>
    <dbReference type="NCBI Taxonomy" id="2762291"/>
    <lineage>
        <taxon>Bacteria</taxon>
        <taxon>Pseudomonadati</taxon>
        <taxon>Pseudomonadota</taxon>
        <taxon>Betaproteobacteria</taxon>
        <taxon>Burkholderiales</taxon>
        <taxon>Oxalobacteraceae</taxon>
        <taxon>Undibacterium</taxon>
    </lineage>
</organism>
<comment type="caution">
    <text evidence="2">The sequence shown here is derived from an EMBL/GenBank/DDBJ whole genome shotgun (WGS) entry which is preliminary data.</text>
</comment>
<accession>A0A923KTS3</accession>